<comment type="subunit">
    <text evidence="4">Interacts with COX5B; this interaction may contribute to localize PYROXD2 to the inner face of the inner mitochondrial membrane.</text>
</comment>
<comment type="subcellular location">
    <subcellularLocation>
        <location evidence="1">Mitochondrion matrix</location>
    </subcellularLocation>
</comment>
<reference evidence="7" key="1">
    <citation type="submission" date="2020-05" db="EMBL/GenBank/DDBJ databases">
        <title>Phylogenomic resolution of chytrid fungi.</title>
        <authorList>
            <person name="Stajich J.E."/>
            <person name="Amses K."/>
            <person name="Simmons R."/>
            <person name="Seto K."/>
            <person name="Myers J."/>
            <person name="Bonds A."/>
            <person name="Quandt C.A."/>
            <person name="Barry K."/>
            <person name="Liu P."/>
            <person name="Grigoriev I."/>
            <person name="Longcore J.E."/>
            <person name="James T.Y."/>
        </authorList>
    </citation>
    <scope>NUCLEOTIDE SEQUENCE</scope>
    <source>
        <strain evidence="7">JEL0476</strain>
    </source>
</reference>
<dbReference type="Gene3D" id="3.50.50.60">
    <property type="entry name" value="FAD/NAD(P)-binding domain"/>
    <property type="match status" value="2"/>
</dbReference>
<protein>
    <recommendedName>
        <fullName evidence="5">Pyridine nucleotide-disulfide oxidoreductase domain-containing protein 2</fullName>
    </recommendedName>
</protein>
<dbReference type="InterPro" id="IPR002937">
    <property type="entry name" value="Amino_oxidase"/>
</dbReference>
<dbReference type="PANTHER" id="PTHR10668">
    <property type="entry name" value="PHYTOENE DEHYDROGENASE"/>
    <property type="match status" value="1"/>
</dbReference>
<gene>
    <name evidence="7" type="ORF">HK099_005095</name>
</gene>
<evidence type="ECO:0000313" key="7">
    <source>
        <dbReference type="EMBL" id="KAJ3218353.1"/>
    </source>
</evidence>
<evidence type="ECO:0000256" key="4">
    <source>
        <dbReference type="ARBA" id="ARBA00038825"/>
    </source>
</evidence>
<comment type="caution">
    <text evidence="7">The sequence shown here is derived from an EMBL/GenBank/DDBJ whole genome shotgun (WGS) entry which is preliminary data.</text>
</comment>
<accession>A0AAD5TZS6</accession>
<evidence type="ECO:0000256" key="3">
    <source>
        <dbReference type="ARBA" id="ARBA00037217"/>
    </source>
</evidence>
<sequence>MLRLSFVKKFSTKTYDTVIIGGGHNGLAAAAYLAKQSKTNKNPQKNILVLESRHIIGGAAVTEKRFAILIFAIELYPGFKYSRCSYLLSLLRPQIINELELKKYGLKYYLREPWSSFTPLKNNQYLLLGHDRQLNYEQIKKFSTKDANAYAIYEDWLASMVRGVNPLLDSSPIDLASGLSMKNLAASLKQIGPPLNAIKELGVKNIGSFYELLTAPASKILSQWFESEPLKATLATDAVIGANISPMSTGSSYVLLHHLMGELDEKSGAWGYVEGGMGSVSSAIAAVAKDNGVEIRTNSKVKQVLVETINGECKVTGVLLESGEVIEAHTVMSNATPKVTFLDLLPEKGTLPDDFLKAIHGISYSSATTKINLAVNSLPNFTCLPNKENNQPCPHHSTTIHLGAASLEELNEAYKESSLNQVPSKVPMIEMTIPSSLDKTISPPGKHVVTLFVQWTPYEYFSTTNTEVNEARKSKLASDVFKIIDSYCPGFEKSIEHVDVLTPPDLEKEFNLTGGNIFHGCMNLDALYFVRPTSVHAKNPGQVGGYRTPIKGYYMCGSGGHPGGGVMGSPGKQAALTLIEDLRK</sequence>
<dbReference type="GO" id="GO:0005759">
    <property type="term" value="C:mitochondrial matrix"/>
    <property type="evidence" value="ECO:0007669"/>
    <property type="project" value="UniProtKB-SubCell"/>
</dbReference>
<dbReference type="InterPro" id="IPR036188">
    <property type="entry name" value="FAD/NAD-bd_sf"/>
</dbReference>
<comment type="similarity">
    <text evidence="2">Belongs to the carotenoid/retinoid oxidoreductase family.</text>
</comment>
<proteinExistence type="inferred from homology"/>
<evidence type="ECO:0000259" key="6">
    <source>
        <dbReference type="Pfam" id="PF01593"/>
    </source>
</evidence>
<name>A0AAD5TZS6_9FUNG</name>
<dbReference type="AlphaFoldDB" id="A0AAD5TZS6"/>
<evidence type="ECO:0000256" key="1">
    <source>
        <dbReference type="ARBA" id="ARBA00004305"/>
    </source>
</evidence>
<keyword evidence="8" id="KW-1185">Reference proteome</keyword>
<organism evidence="7 8">
    <name type="scientific">Clydaea vesicula</name>
    <dbReference type="NCBI Taxonomy" id="447962"/>
    <lineage>
        <taxon>Eukaryota</taxon>
        <taxon>Fungi</taxon>
        <taxon>Fungi incertae sedis</taxon>
        <taxon>Chytridiomycota</taxon>
        <taxon>Chytridiomycota incertae sedis</taxon>
        <taxon>Chytridiomycetes</taxon>
        <taxon>Lobulomycetales</taxon>
        <taxon>Lobulomycetaceae</taxon>
        <taxon>Clydaea</taxon>
    </lineage>
</organism>
<dbReference type="EMBL" id="JADGJW010000384">
    <property type="protein sequence ID" value="KAJ3218353.1"/>
    <property type="molecule type" value="Genomic_DNA"/>
</dbReference>
<feature type="domain" description="Amine oxidase" evidence="6">
    <location>
        <begin position="226"/>
        <end position="377"/>
    </location>
</feature>
<comment type="function">
    <text evidence="3">Probable oxidoreductase that may play a role as regulator of mitochondrial function.</text>
</comment>
<evidence type="ECO:0000256" key="2">
    <source>
        <dbReference type="ARBA" id="ARBA00006046"/>
    </source>
</evidence>
<dbReference type="Pfam" id="PF01593">
    <property type="entry name" value="Amino_oxidase"/>
    <property type="match status" value="1"/>
</dbReference>
<evidence type="ECO:0000313" key="8">
    <source>
        <dbReference type="Proteomes" id="UP001211065"/>
    </source>
</evidence>
<dbReference type="Proteomes" id="UP001211065">
    <property type="component" value="Unassembled WGS sequence"/>
</dbReference>
<dbReference type="GO" id="GO:0016491">
    <property type="term" value="F:oxidoreductase activity"/>
    <property type="evidence" value="ECO:0007669"/>
    <property type="project" value="InterPro"/>
</dbReference>
<evidence type="ECO:0000256" key="5">
    <source>
        <dbReference type="ARBA" id="ARBA00040298"/>
    </source>
</evidence>
<dbReference type="Pfam" id="PF13450">
    <property type="entry name" value="NAD_binding_8"/>
    <property type="match status" value="1"/>
</dbReference>
<dbReference type="SUPFAM" id="SSF51905">
    <property type="entry name" value="FAD/NAD(P)-binding domain"/>
    <property type="match status" value="1"/>
</dbReference>
<dbReference type="PANTHER" id="PTHR10668:SF103">
    <property type="entry name" value="PYRIDINE NUCLEOTIDE-DISULFIDE OXIDOREDUCTASE DOMAIN-CONTAINING PROTEIN 2"/>
    <property type="match status" value="1"/>
</dbReference>